<dbReference type="GO" id="GO:0016787">
    <property type="term" value="F:hydrolase activity"/>
    <property type="evidence" value="ECO:0007669"/>
    <property type="project" value="UniProtKB-KW"/>
</dbReference>
<dbReference type="Gene3D" id="1.10.150.240">
    <property type="entry name" value="Putative phosphatase, domain 2"/>
    <property type="match status" value="1"/>
</dbReference>
<proteinExistence type="predicted"/>
<keyword evidence="1" id="KW-0378">Hydrolase</keyword>
<comment type="caution">
    <text evidence="1">The sequence shown here is derived from an EMBL/GenBank/DDBJ whole genome shotgun (WGS) entry which is preliminary data.</text>
</comment>
<dbReference type="RefSeq" id="WP_320510155.1">
    <property type="nucleotide sequence ID" value="NZ_JAXCLW010000007.1"/>
</dbReference>
<dbReference type="InterPro" id="IPR036412">
    <property type="entry name" value="HAD-like_sf"/>
</dbReference>
<organism evidence="1 2">
    <name type="scientific">Dongia soli</name>
    <dbReference type="NCBI Taxonomy" id="600628"/>
    <lineage>
        <taxon>Bacteria</taxon>
        <taxon>Pseudomonadati</taxon>
        <taxon>Pseudomonadota</taxon>
        <taxon>Alphaproteobacteria</taxon>
        <taxon>Rhodospirillales</taxon>
        <taxon>Dongiaceae</taxon>
        <taxon>Dongia</taxon>
    </lineage>
</organism>
<dbReference type="InterPro" id="IPR023214">
    <property type="entry name" value="HAD_sf"/>
</dbReference>
<gene>
    <name evidence="1" type="ORF">SMD27_19735</name>
</gene>
<dbReference type="InterPro" id="IPR041492">
    <property type="entry name" value="HAD_2"/>
</dbReference>
<dbReference type="SUPFAM" id="SSF56784">
    <property type="entry name" value="HAD-like"/>
    <property type="match status" value="1"/>
</dbReference>
<reference evidence="1 2" key="1">
    <citation type="journal article" date="2016" name="Antonie Van Leeuwenhoek">
        <title>Dongia soli sp. nov., isolated from soil from Dokdo, Korea.</title>
        <authorList>
            <person name="Kim D.U."/>
            <person name="Lee H."/>
            <person name="Kim H."/>
            <person name="Kim S.G."/>
            <person name="Ka J.O."/>
        </authorList>
    </citation>
    <scope>NUCLEOTIDE SEQUENCE [LARGE SCALE GENOMIC DNA]</scope>
    <source>
        <strain evidence="1 2">D78</strain>
    </source>
</reference>
<keyword evidence="2" id="KW-1185">Reference proteome</keyword>
<dbReference type="InterPro" id="IPR023198">
    <property type="entry name" value="PGP-like_dom2"/>
</dbReference>
<evidence type="ECO:0000313" key="1">
    <source>
        <dbReference type="EMBL" id="MDY0885084.1"/>
    </source>
</evidence>
<dbReference type="Gene3D" id="3.40.50.1000">
    <property type="entry name" value="HAD superfamily/HAD-like"/>
    <property type="match status" value="1"/>
</dbReference>
<dbReference type="SFLD" id="SFLDS00003">
    <property type="entry name" value="Haloacid_Dehalogenase"/>
    <property type="match status" value="1"/>
</dbReference>
<sequence length="224" mass="23992">MAAILLDLDGTLTDPQIGITRSIRHALEALKLPVPSEQALISFIGPPLLEAFHDLVGDATLAQRCVDHYRDRFGTIGLYENEVFPGVPEMLDQLLAVGHRLYLATSKPHVFASRILDHFGLTSRFAAIYGSELDGTRTRKADLIAHLLAKEGIGGEPAVMIGDREHDVHGASANNLPAIGVLYGYGSRAELEAAGATAFVASPAEIPAIAGMMLRDRVEFSALA</sequence>
<dbReference type="CDD" id="cd04302">
    <property type="entry name" value="HAD_5NT"/>
    <property type="match status" value="1"/>
</dbReference>
<dbReference type="SFLD" id="SFLDG01129">
    <property type="entry name" value="C1.5:_HAD__Beta-PGM__Phosphata"/>
    <property type="match status" value="1"/>
</dbReference>
<protein>
    <submittedName>
        <fullName evidence="1">HAD family hydrolase</fullName>
    </submittedName>
</protein>
<name>A0ABU5EGU0_9PROT</name>
<dbReference type="Proteomes" id="UP001279642">
    <property type="component" value="Unassembled WGS sequence"/>
</dbReference>
<dbReference type="EMBL" id="JAXCLW010000007">
    <property type="protein sequence ID" value="MDY0885084.1"/>
    <property type="molecule type" value="Genomic_DNA"/>
</dbReference>
<dbReference type="PANTHER" id="PTHR43434:SF20">
    <property type="entry name" value="5'-NUCLEOTIDASE"/>
    <property type="match status" value="1"/>
</dbReference>
<evidence type="ECO:0000313" key="2">
    <source>
        <dbReference type="Proteomes" id="UP001279642"/>
    </source>
</evidence>
<dbReference type="Pfam" id="PF13419">
    <property type="entry name" value="HAD_2"/>
    <property type="match status" value="1"/>
</dbReference>
<dbReference type="InterPro" id="IPR050155">
    <property type="entry name" value="HAD-like_hydrolase_sf"/>
</dbReference>
<dbReference type="PANTHER" id="PTHR43434">
    <property type="entry name" value="PHOSPHOGLYCOLATE PHOSPHATASE"/>
    <property type="match status" value="1"/>
</dbReference>
<accession>A0ABU5EGU0</accession>